<name>A0ACC1NVI3_9HYPO</name>
<comment type="caution">
    <text evidence="1">The sequence shown here is derived from an EMBL/GenBank/DDBJ whole genome shotgun (WGS) entry which is preliminary data.</text>
</comment>
<evidence type="ECO:0000313" key="2">
    <source>
        <dbReference type="Proteomes" id="UP001143910"/>
    </source>
</evidence>
<organism evidence="1 2">
    <name type="scientific">Zarea fungicola</name>
    <dbReference type="NCBI Taxonomy" id="93591"/>
    <lineage>
        <taxon>Eukaryota</taxon>
        <taxon>Fungi</taxon>
        <taxon>Dikarya</taxon>
        <taxon>Ascomycota</taxon>
        <taxon>Pezizomycotina</taxon>
        <taxon>Sordariomycetes</taxon>
        <taxon>Hypocreomycetidae</taxon>
        <taxon>Hypocreales</taxon>
        <taxon>Cordycipitaceae</taxon>
        <taxon>Zarea</taxon>
    </lineage>
</organism>
<sequence length="443" mass="47765">MASTTTESVEPSIEKKYGHVPELSARETPPIADDDMVDMELLTSSKEGHITGIKWTLVCICIYLSILIYGLDTTIAADIQGAVTQTFGAVDQLAWLGAGFALGSSATILPTGTLFNNFNQKWLYLSGILLFEAGSALCGAAPSMNALIIGRVLAGAGGTGIYLGTLNYFSSDIVPPEHHGAYISGISVVWGTGAVLGPAVGGAFSVSKATWRWGFYINLVIGAVAAPVWLFIMPSLHPRKNISIKARLLGLDFIGFTLSAAAWVLFSLVFIAGGNTWSWNDGRTIACLIVCGTLVLGFILQQYYCIFTAPSTRSFPGHLLRSKVHTLLSICTASAVSSLYVPVYYIPVYFQFVKSDSPLKAAVRLLRVQALIAGRLRNCCSQMHTKFPPLHDRRDLHASYSRQVTQLRNVTQGNATRNELPEFSISLGICLTAADRICLIASE</sequence>
<proteinExistence type="predicted"/>
<dbReference type="Proteomes" id="UP001143910">
    <property type="component" value="Unassembled WGS sequence"/>
</dbReference>
<reference evidence="1" key="1">
    <citation type="submission" date="2022-08" db="EMBL/GenBank/DDBJ databases">
        <title>Genome Sequence of Lecanicillium fungicola.</title>
        <authorList>
            <person name="Buettner E."/>
        </authorList>
    </citation>
    <scope>NUCLEOTIDE SEQUENCE</scope>
    <source>
        <strain evidence="1">Babe33</strain>
    </source>
</reference>
<accession>A0ACC1NVI3</accession>
<protein>
    <submittedName>
        <fullName evidence="1">Uncharacterized protein</fullName>
    </submittedName>
</protein>
<dbReference type="EMBL" id="JANJQO010000045">
    <property type="protein sequence ID" value="KAJ2983069.1"/>
    <property type="molecule type" value="Genomic_DNA"/>
</dbReference>
<evidence type="ECO:0000313" key="1">
    <source>
        <dbReference type="EMBL" id="KAJ2983069.1"/>
    </source>
</evidence>
<gene>
    <name evidence="1" type="ORF">NQ176_g965</name>
</gene>
<keyword evidence="2" id="KW-1185">Reference proteome</keyword>